<dbReference type="VEuPathDB" id="TrichDB:TVAG_321760"/>
<dbReference type="Proteomes" id="UP000001542">
    <property type="component" value="Unassembled WGS sequence"/>
</dbReference>
<dbReference type="RefSeq" id="XP_001305792.1">
    <property type="nucleotide sequence ID" value="XM_001305791.1"/>
</dbReference>
<keyword evidence="2" id="KW-1185">Reference proteome</keyword>
<evidence type="ECO:0000313" key="2">
    <source>
        <dbReference type="Proteomes" id="UP000001542"/>
    </source>
</evidence>
<reference evidence="1" key="2">
    <citation type="journal article" date="2007" name="Science">
        <title>Draft genome sequence of the sexually transmitted pathogen Trichomonas vaginalis.</title>
        <authorList>
            <person name="Carlton J.M."/>
            <person name="Hirt R.P."/>
            <person name="Silva J.C."/>
            <person name="Delcher A.L."/>
            <person name="Schatz M."/>
            <person name="Zhao Q."/>
            <person name="Wortman J.R."/>
            <person name="Bidwell S.L."/>
            <person name="Alsmark U.C.M."/>
            <person name="Besteiro S."/>
            <person name="Sicheritz-Ponten T."/>
            <person name="Noel C.J."/>
            <person name="Dacks J.B."/>
            <person name="Foster P.G."/>
            <person name="Simillion C."/>
            <person name="Van de Peer Y."/>
            <person name="Miranda-Saavedra D."/>
            <person name="Barton G.J."/>
            <person name="Westrop G.D."/>
            <person name="Mueller S."/>
            <person name="Dessi D."/>
            <person name="Fiori P.L."/>
            <person name="Ren Q."/>
            <person name="Paulsen I."/>
            <person name="Zhang H."/>
            <person name="Bastida-Corcuera F.D."/>
            <person name="Simoes-Barbosa A."/>
            <person name="Brown M.T."/>
            <person name="Hayes R.D."/>
            <person name="Mukherjee M."/>
            <person name="Okumura C.Y."/>
            <person name="Schneider R."/>
            <person name="Smith A.J."/>
            <person name="Vanacova S."/>
            <person name="Villalvazo M."/>
            <person name="Haas B.J."/>
            <person name="Pertea M."/>
            <person name="Feldblyum T.V."/>
            <person name="Utterback T.R."/>
            <person name="Shu C.L."/>
            <person name="Osoegawa K."/>
            <person name="de Jong P.J."/>
            <person name="Hrdy I."/>
            <person name="Horvathova L."/>
            <person name="Zubacova Z."/>
            <person name="Dolezal P."/>
            <person name="Malik S.B."/>
            <person name="Logsdon J.M. Jr."/>
            <person name="Henze K."/>
            <person name="Gupta A."/>
            <person name="Wang C.C."/>
            <person name="Dunne R.L."/>
            <person name="Upcroft J.A."/>
            <person name="Upcroft P."/>
            <person name="White O."/>
            <person name="Salzberg S.L."/>
            <person name="Tang P."/>
            <person name="Chiu C.-H."/>
            <person name="Lee Y.-S."/>
            <person name="Embley T.M."/>
            <person name="Coombs G.H."/>
            <person name="Mottram J.C."/>
            <person name="Tachezy J."/>
            <person name="Fraser-Liggett C.M."/>
            <person name="Johnson P.J."/>
        </authorList>
    </citation>
    <scope>NUCLEOTIDE SEQUENCE [LARGE SCALE GENOMIC DNA]</scope>
    <source>
        <strain evidence="1">G3</strain>
    </source>
</reference>
<dbReference type="KEGG" id="tva:4750576"/>
<sequence>MVPLFSRVVMEDIFDQNNTIRIMNALMREEIIVSNKCQKCNLHPLSHKDFSTPQDVGVTTIMNSPSGTVLLSKNIRTVSNMTFIILTDDKSYRGIDRISKKYVERCGAMIVNTGKRRFKEFFFERYKTKIILFHSFTQRFYALINRMAYFDSQDFLFQDIVFSEDHEYSQGLTLFPERQKLGALPEYDEVVMKTKDSGGITPELLAEKGNINGCCGAGDPHIIATVFDLVLNDMNHYGRITDQSMLTYYAYNGHIPSLNLHPDALLMADQTPINTSVFGHFREINKTKSIKGQFKWLHHLIYGLPEEFLLRLYEHCPRDSNKVVNYFPGLSDQAIEQHDRYQKMKKKYG</sequence>
<evidence type="ECO:0000313" key="1">
    <source>
        <dbReference type="EMBL" id="EAX92862.1"/>
    </source>
</evidence>
<reference evidence="1" key="1">
    <citation type="submission" date="2006-10" db="EMBL/GenBank/DDBJ databases">
        <authorList>
            <person name="Amadeo P."/>
            <person name="Zhao Q."/>
            <person name="Wortman J."/>
            <person name="Fraser-Liggett C."/>
            <person name="Carlton J."/>
        </authorList>
    </citation>
    <scope>NUCLEOTIDE SEQUENCE</scope>
    <source>
        <strain evidence="1">G3</strain>
    </source>
</reference>
<dbReference type="InParanoid" id="A2FQF4"/>
<dbReference type="VEuPathDB" id="TrichDB:TVAGG3_0482160"/>
<dbReference type="EMBL" id="DS113943">
    <property type="protein sequence ID" value="EAX92862.1"/>
    <property type="molecule type" value="Genomic_DNA"/>
</dbReference>
<gene>
    <name evidence="1" type="ORF">TVAG_321760</name>
</gene>
<proteinExistence type="predicted"/>
<accession>A2FQF4</accession>
<protein>
    <submittedName>
        <fullName evidence="1">Uncharacterized protein</fullName>
    </submittedName>
</protein>
<dbReference type="AlphaFoldDB" id="A2FQF4"/>
<organism evidence="1 2">
    <name type="scientific">Trichomonas vaginalis (strain ATCC PRA-98 / G3)</name>
    <dbReference type="NCBI Taxonomy" id="412133"/>
    <lineage>
        <taxon>Eukaryota</taxon>
        <taxon>Metamonada</taxon>
        <taxon>Parabasalia</taxon>
        <taxon>Trichomonadida</taxon>
        <taxon>Trichomonadidae</taxon>
        <taxon>Trichomonas</taxon>
    </lineage>
</organism>
<name>A2FQF4_TRIV3</name>